<comment type="caution">
    <text evidence="1">The sequence shown here is derived from an EMBL/GenBank/DDBJ whole genome shotgun (WGS) entry which is preliminary data.</text>
</comment>
<evidence type="ECO:0000313" key="1">
    <source>
        <dbReference type="EMBL" id="MBM0107695.1"/>
    </source>
</evidence>
<evidence type="ECO:0000313" key="2">
    <source>
        <dbReference type="Proteomes" id="UP000661077"/>
    </source>
</evidence>
<dbReference type="EMBL" id="JAEVLS010000005">
    <property type="protein sequence ID" value="MBM0107695.1"/>
    <property type="molecule type" value="Genomic_DNA"/>
</dbReference>
<dbReference type="RefSeq" id="WP_203169789.1">
    <property type="nucleotide sequence ID" value="NZ_JAEVLS010000005.1"/>
</dbReference>
<organism evidence="1 2">
    <name type="scientific">Steroidobacter gossypii</name>
    <dbReference type="NCBI Taxonomy" id="2805490"/>
    <lineage>
        <taxon>Bacteria</taxon>
        <taxon>Pseudomonadati</taxon>
        <taxon>Pseudomonadota</taxon>
        <taxon>Gammaproteobacteria</taxon>
        <taxon>Steroidobacterales</taxon>
        <taxon>Steroidobacteraceae</taxon>
        <taxon>Steroidobacter</taxon>
    </lineage>
</organism>
<reference evidence="1 2" key="1">
    <citation type="journal article" date="2021" name="Int. J. Syst. Evol. Microbiol.">
        <title>Steroidobacter gossypii sp. nov., isolated from soil of cotton cropping field.</title>
        <authorList>
            <person name="Huang R."/>
            <person name="Yang S."/>
            <person name="Zhen C."/>
            <person name="Liu W."/>
        </authorList>
    </citation>
    <scope>NUCLEOTIDE SEQUENCE [LARGE SCALE GENOMIC DNA]</scope>
    <source>
        <strain evidence="1 2">S1-65</strain>
    </source>
</reference>
<name>A0ABS1X3A5_9GAMM</name>
<sequence>MDTVKLQTYRRIEGSLRKLLDSLPPTIAESDRREATEKIDHDEFAIALQVIGALILENEFTLDGASKRLMLELMEEMQMNQEGDEDYWFWEKMRRFLQTETGD</sequence>
<proteinExistence type="predicted"/>
<keyword evidence="2" id="KW-1185">Reference proteome</keyword>
<accession>A0ABS1X3A5</accession>
<protein>
    <submittedName>
        <fullName evidence="1">Uncharacterized protein</fullName>
    </submittedName>
</protein>
<gene>
    <name evidence="1" type="ORF">JM946_23370</name>
</gene>
<dbReference type="Proteomes" id="UP000661077">
    <property type="component" value="Unassembled WGS sequence"/>
</dbReference>